<dbReference type="Gene3D" id="2.30.29.30">
    <property type="entry name" value="Pleckstrin-homology domain (PH domain)/Phosphotyrosine-binding domain (PTB)"/>
    <property type="match status" value="1"/>
</dbReference>
<feature type="region of interest" description="Disordered" evidence="3">
    <location>
        <begin position="1"/>
        <end position="266"/>
    </location>
</feature>
<dbReference type="GeneID" id="87953603"/>
<feature type="compositionally biased region" description="Polar residues" evidence="3">
    <location>
        <begin position="349"/>
        <end position="360"/>
    </location>
</feature>
<feature type="compositionally biased region" description="Low complexity" evidence="3">
    <location>
        <begin position="220"/>
        <end position="240"/>
    </location>
</feature>
<dbReference type="EMBL" id="CP141882">
    <property type="protein sequence ID" value="WRT64540.1"/>
    <property type="molecule type" value="Genomic_DNA"/>
</dbReference>
<evidence type="ECO:0000313" key="5">
    <source>
        <dbReference type="EMBL" id="WRT64540.1"/>
    </source>
</evidence>
<accession>A0ABZ1CS31</accession>
<organism evidence="5 6">
    <name type="scientific">Kwoniella shivajii</name>
    <dbReference type="NCBI Taxonomy" id="564305"/>
    <lineage>
        <taxon>Eukaryota</taxon>
        <taxon>Fungi</taxon>
        <taxon>Dikarya</taxon>
        <taxon>Basidiomycota</taxon>
        <taxon>Agaricomycotina</taxon>
        <taxon>Tremellomycetes</taxon>
        <taxon>Tremellales</taxon>
        <taxon>Cryptococcaceae</taxon>
        <taxon>Kwoniella</taxon>
    </lineage>
</organism>
<feature type="compositionally biased region" description="Low complexity" evidence="3">
    <location>
        <begin position="285"/>
        <end position="332"/>
    </location>
</feature>
<keyword evidence="6" id="KW-1185">Reference proteome</keyword>
<dbReference type="InterPro" id="IPR011993">
    <property type="entry name" value="PH-like_dom_sf"/>
</dbReference>
<feature type="region of interest" description="Disordered" evidence="3">
    <location>
        <begin position="285"/>
        <end position="411"/>
    </location>
</feature>
<dbReference type="PANTHER" id="PTHR23138:SF142">
    <property type="entry name" value="RAN-BINDING PROTEIN 3B-RELATED"/>
    <property type="match status" value="1"/>
</dbReference>
<dbReference type="InterPro" id="IPR000156">
    <property type="entry name" value="Ran_bind_dom"/>
</dbReference>
<dbReference type="PROSITE" id="PS50196">
    <property type="entry name" value="RANBD1"/>
    <property type="match status" value="1"/>
</dbReference>
<reference evidence="5 6" key="1">
    <citation type="submission" date="2024-01" db="EMBL/GenBank/DDBJ databases">
        <title>Comparative genomics of Cryptococcus and Kwoniella reveals pathogenesis evolution and contrasting modes of karyotype evolution via chromosome fusion or intercentromeric recombination.</title>
        <authorList>
            <person name="Coelho M.A."/>
            <person name="David-Palma M."/>
            <person name="Shea T."/>
            <person name="Bowers K."/>
            <person name="McGinley-Smith S."/>
            <person name="Mohammad A.W."/>
            <person name="Gnirke A."/>
            <person name="Yurkov A.M."/>
            <person name="Nowrousian M."/>
            <person name="Sun S."/>
            <person name="Cuomo C.A."/>
            <person name="Heitman J."/>
        </authorList>
    </citation>
    <scope>NUCLEOTIDE SEQUENCE [LARGE SCALE GENOMIC DNA]</scope>
    <source>
        <strain evidence="5">CBS 11374</strain>
    </source>
</reference>
<evidence type="ECO:0000259" key="4">
    <source>
        <dbReference type="PROSITE" id="PS50196"/>
    </source>
</evidence>
<gene>
    <name evidence="5" type="ORF">IL334_001472</name>
</gene>
<feature type="compositionally biased region" description="Basic and acidic residues" evidence="3">
    <location>
        <begin position="361"/>
        <end position="370"/>
    </location>
</feature>
<dbReference type="PANTHER" id="PTHR23138">
    <property type="entry name" value="RAN BINDING PROTEIN"/>
    <property type="match status" value="1"/>
</dbReference>
<dbReference type="RefSeq" id="XP_062789280.1">
    <property type="nucleotide sequence ID" value="XM_062933229.1"/>
</dbReference>
<feature type="compositionally biased region" description="Basic and acidic residues" evidence="3">
    <location>
        <begin position="168"/>
        <end position="181"/>
    </location>
</feature>
<protein>
    <recommendedName>
        <fullName evidence="4">RanBD1 domain-containing protein</fullName>
    </recommendedName>
</protein>
<name>A0ABZ1CS31_9TREE</name>
<feature type="compositionally biased region" description="Basic and acidic residues" evidence="3">
    <location>
        <begin position="381"/>
        <end position="397"/>
    </location>
</feature>
<proteinExistence type="predicted"/>
<sequence length="527" mass="55808">MSSAKSSPSPSPELAGVEMKRRDTNGSIKDGTSSLKRVREGSLEPTQAEASIPEPVATKKNRIASSSKSAQGPNDTVDAGIEEIDSPPQNVDGETEPSNATRKEERPVGEVRKKVEKMTYDEKRLSNPPEEAADNGQGENVTVDEDRPGGGGDDSWENIEKDEIDLPNGEKLKRKALDRSESSFAQETGDVSAKRAKDIILDSAPEEVKPDTIPPPAKKPPSTFSSFASSASPFAALKSPSPAPDLNHSASATDSPPIPPSVAAKKPQATFGAFSSAAASPFASAVSPASAASTPKSPAARETTTAPTKKPQATFGAFSSSSSSSSSAFGAAKPASTFGSAPVKGSAFGNYSTTSSAFSSKKNEPVEGQKIEAGPSSFGDILKDSGNDEMTEEKLEMQEQDVTTGEEEEETVIQTRAKLYTNEKSSGWKERGVGLLKLNVRRSDGSGARLLMRADGVLRLILNFKLYKGLFLSLDGKIIRMTVPEDDKFIIICLRMSNPKITSELAEIIREHIPLEGESKASEPSAV</sequence>
<evidence type="ECO:0000313" key="6">
    <source>
        <dbReference type="Proteomes" id="UP001329825"/>
    </source>
</evidence>
<dbReference type="Pfam" id="PF00638">
    <property type="entry name" value="Ran_BP1"/>
    <property type="match status" value="1"/>
</dbReference>
<feature type="compositionally biased region" description="Acidic residues" evidence="3">
    <location>
        <begin position="154"/>
        <end position="165"/>
    </location>
</feature>
<evidence type="ECO:0000256" key="2">
    <source>
        <dbReference type="ARBA" id="ARBA00023242"/>
    </source>
</evidence>
<feature type="compositionally biased region" description="Polar residues" evidence="3">
    <location>
        <begin position="63"/>
        <end position="74"/>
    </location>
</feature>
<dbReference type="SUPFAM" id="SSF50729">
    <property type="entry name" value="PH domain-like"/>
    <property type="match status" value="1"/>
</dbReference>
<dbReference type="SMART" id="SM00160">
    <property type="entry name" value="RanBD"/>
    <property type="match status" value="1"/>
</dbReference>
<feature type="compositionally biased region" description="Basic and acidic residues" evidence="3">
    <location>
        <begin position="192"/>
        <end position="210"/>
    </location>
</feature>
<keyword evidence="2" id="KW-0539">Nucleus</keyword>
<dbReference type="Proteomes" id="UP001329825">
    <property type="component" value="Chromosome 2"/>
</dbReference>
<feature type="compositionally biased region" description="Basic and acidic residues" evidence="3">
    <location>
        <begin position="101"/>
        <end position="125"/>
    </location>
</feature>
<evidence type="ECO:0000256" key="1">
    <source>
        <dbReference type="ARBA" id="ARBA00004123"/>
    </source>
</evidence>
<comment type="subcellular location">
    <subcellularLocation>
        <location evidence="1">Nucleus</location>
    </subcellularLocation>
</comment>
<dbReference type="InterPro" id="IPR045255">
    <property type="entry name" value="RanBP1-like"/>
</dbReference>
<feature type="domain" description="RanBD1" evidence="4">
    <location>
        <begin position="390"/>
        <end position="473"/>
    </location>
</feature>
<evidence type="ECO:0000256" key="3">
    <source>
        <dbReference type="SAM" id="MobiDB-lite"/>
    </source>
</evidence>
<feature type="compositionally biased region" description="Polar residues" evidence="3">
    <location>
        <begin position="25"/>
        <end position="35"/>
    </location>
</feature>